<dbReference type="Pfam" id="PF12833">
    <property type="entry name" value="HTH_18"/>
    <property type="match status" value="1"/>
</dbReference>
<dbReference type="AlphaFoldDB" id="B5FD53"/>
<evidence type="ECO:0000313" key="4">
    <source>
        <dbReference type="Proteomes" id="UP000001857"/>
    </source>
</evidence>
<dbReference type="HOGENOM" id="CLU_1093923_0_0_6"/>
<sequence>MLSTLKKIINYDITNSPTFCLIEKTYIVYLSGVIGNFNKNINLKDFFILIKDNTTKNKSMNSIVIYNSDYESMLNSEDQLLIIHKNFYQNLGMPNVNDSSMNSLLINSLFESIKITKRPIYALLSLVNFIGSEIYICHKKEKFEEIKHVIKTNASNAHFNLNELCSIIFMSKRKVQYIISDNNQTFLHLLHQYRVDELKSLIKQNGKMPILTISYLSGFSCYATANRTFKHHVGMSIKDYINESQHLDLSQEKI</sequence>
<gene>
    <name evidence="3" type="ordered locus">VFMJ11_1050</name>
</gene>
<evidence type="ECO:0000256" key="1">
    <source>
        <dbReference type="ARBA" id="ARBA00023125"/>
    </source>
</evidence>
<keyword evidence="1" id="KW-0238">DNA-binding</keyword>
<dbReference type="PROSITE" id="PS01124">
    <property type="entry name" value="HTH_ARAC_FAMILY_2"/>
    <property type="match status" value="1"/>
</dbReference>
<dbReference type="GO" id="GO:0043565">
    <property type="term" value="F:sequence-specific DNA binding"/>
    <property type="evidence" value="ECO:0007669"/>
    <property type="project" value="InterPro"/>
</dbReference>
<dbReference type="InterPro" id="IPR018060">
    <property type="entry name" value="HTH_AraC"/>
</dbReference>
<feature type="domain" description="HTH araC/xylS-type" evidence="2">
    <location>
        <begin position="144"/>
        <end position="243"/>
    </location>
</feature>
<evidence type="ECO:0000313" key="3">
    <source>
        <dbReference type="EMBL" id="ACH66246.1"/>
    </source>
</evidence>
<accession>B5FD53</accession>
<dbReference type="EMBL" id="CP001139">
    <property type="protein sequence ID" value="ACH66246.1"/>
    <property type="molecule type" value="Genomic_DNA"/>
</dbReference>
<proteinExistence type="predicted"/>
<dbReference type="Proteomes" id="UP000001857">
    <property type="component" value="Chromosome I"/>
</dbReference>
<dbReference type="SMART" id="SM00342">
    <property type="entry name" value="HTH_ARAC"/>
    <property type="match status" value="1"/>
</dbReference>
<dbReference type="Gene3D" id="1.10.10.60">
    <property type="entry name" value="Homeodomain-like"/>
    <property type="match status" value="1"/>
</dbReference>
<dbReference type="PANTHER" id="PTHR43280:SF2">
    <property type="entry name" value="HTH-TYPE TRANSCRIPTIONAL REGULATOR EXSA"/>
    <property type="match status" value="1"/>
</dbReference>
<name>B5FD53_ALIFM</name>
<dbReference type="PANTHER" id="PTHR43280">
    <property type="entry name" value="ARAC-FAMILY TRANSCRIPTIONAL REGULATOR"/>
    <property type="match status" value="1"/>
</dbReference>
<reference evidence="3 4" key="2">
    <citation type="journal article" date="2009" name="Nature">
        <title>A single regulatory gene is sufficient to alter bacterial host range.</title>
        <authorList>
            <person name="Mandel M.J."/>
            <person name="Wollenberg M.S."/>
            <person name="Stabb E.V."/>
            <person name="Visick K.L."/>
            <person name="Ruby E.G."/>
        </authorList>
    </citation>
    <scope>NUCLEOTIDE SEQUENCE [LARGE SCALE GENOMIC DNA]</scope>
    <source>
        <strain evidence="3 4">MJ11</strain>
    </source>
</reference>
<dbReference type="KEGG" id="vfm:VFMJ11_1050"/>
<dbReference type="GO" id="GO:0003700">
    <property type="term" value="F:DNA-binding transcription factor activity"/>
    <property type="evidence" value="ECO:0007669"/>
    <property type="project" value="InterPro"/>
</dbReference>
<reference evidence="4" key="1">
    <citation type="submission" date="2008-08" db="EMBL/GenBank/DDBJ databases">
        <title>Complete sequence of Vibrio fischeri strain MJ11.</title>
        <authorList>
            <person name="Mandel M.J."/>
            <person name="Stabb E.V."/>
            <person name="Ruby E.G."/>
            <person name="Ferriera S."/>
            <person name="Johnson J."/>
            <person name="Kravitz S."/>
            <person name="Beeson K."/>
            <person name="Sutton G."/>
            <person name="Rogers Y.-H."/>
            <person name="Friedman R."/>
            <person name="Frazier M."/>
            <person name="Venter J.C."/>
        </authorList>
    </citation>
    <scope>NUCLEOTIDE SEQUENCE [LARGE SCALE GENOMIC DNA]</scope>
    <source>
        <strain evidence="4">MJ11</strain>
    </source>
</reference>
<evidence type="ECO:0000259" key="2">
    <source>
        <dbReference type="PROSITE" id="PS01124"/>
    </source>
</evidence>
<protein>
    <recommendedName>
        <fullName evidence="2">HTH araC/xylS-type domain-containing protein</fullName>
    </recommendedName>
</protein>
<organism evidence="3 4">
    <name type="scientific">Aliivibrio fischeri (strain MJ11)</name>
    <name type="common">Vibrio fischeri</name>
    <dbReference type="NCBI Taxonomy" id="388396"/>
    <lineage>
        <taxon>Bacteria</taxon>
        <taxon>Pseudomonadati</taxon>
        <taxon>Pseudomonadota</taxon>
        <taxon>Gammaproteobacteria</taxon>
        <taxon>Vibrionales</taxon>
        <taxon>Vibrionaceae</taxon>
        <taxon>Aliivibrio</taxon>
    </lineage>
</organism>